<evidence type="ECO:0000259" key="5">
    <source>
        <dbReference type="Pfam" id="PF00496"/>
    </source>
</evidence>
<evidence type="ECO:0000256" key="4">
    <source>
        <dbReference type="SAM" id="SignalP"/>
    </source>
</evidence>
<dbReference type="PANTHER" id="PTHR30290">
    <property type="entry name" value="PERIPLASMIC BINDING COMPONENT OF ABC TRANSPORTER"/>
    <property type="match status" value="1"/>
</dbReference>
<proteinExistence type="inferred from homology"/>
<dbReference type="PIRSF" id="PIRSF002741">
    <property type="entry name" value="MppA"/>
    <property type="match status" value="1"/>
</dbReference>
<keyword evidence="7" id="KW-1185">Reference proteome</keyword>
<dbReference type="Gene3D" id="3.40.190.10">
    <property type="entry name" value="Periplasmic binding protein-like II"/>
    <property type="match status" value="1"/>
</dbReference>
<dbReference type="PANTHER" id="PTHR30290:SF38">
    <property type="entry name" value="D,D-DIPEPTIDE-BINDING PERIPLASMIC PROTEIN DDPA-RELATED"/>
    <property type="match status" value="1"/>
</dbReference>
<dbReference type="Gene3D" id="3.10.105.10">
    <property type="entry name" value="Dipeptide-binding Protein, Domain 3"/>
    <property type="match status" value="1"/>
</dbReference>
<dbReference type="InterPro" id="IPR030678">
    <property type="entry name" value="Peptide/Ni-bd"/>
</dbReference>
<keyword evidence="3 4" id="KW-0732">Signal</keyword>
<dbReference type="Proteomes" id="UP000637002">
    <property type="component" value="Unassembled WGS sequence"/>
</dbReference>
<protein>
    <submittedName>
        <fullName evidence="6">ABC transporter substrate-binding protein</fullName>
    </submittedName>
</protein>
<evidence type="ECO:0000256" key="2">
    <source>
        <dbReference type="ARBA" id="ARBA00005695"/>
    </source>
</evidence>
<dbReference type="GO" id="GO:0015833">
    <property type="term" value="P:peptide transport"/>
    <property type="evidence" value="ECO:0007669"/>
    <property type="project" value="TreeGrafter"/>
</dbReference>
<feature type="domain" description="Solute-binding protein family 5" evidence="5">
    <location>
        <begin position="74"/>
        <end position="428"/>
    </location>
</feature>
<evidence type="ECO:0000313" key="7">
    <source>
        <dbReference type="Proteomes" id="UP000637002"/>
    </source>
</evidence>
<dbReference type="CDD" id="cd08515">
    <property type="entry name" value="PBP2_NikA_DppA_OppA_like_10"/>
    <property type="match status" value="1"/>
</dbReference>
<dbReference type="GO" id="GO:0043190">
    <property type="term" value="C:ATP-binding cassette (ABC) transporter complex"/>
    <property type="evidence" value="ECO:0007669"/>
    <property type="project" value="InterPro"/>
</dbReference>
<reference evidence="6" key="1">
    <citation type="journal article" date="2014" name="Int. J. Syst. Evol. Microbiol.">
        <title>Complete genome sequence of Corynebacterium casei LMG S-19264T (=DSM 44701T), isolated from a smear-ripened cheese.</title>
        <authorList>
            <consortium name="US DOE Joint Genome Institute (JGI-PGF)"/>
            <person name="Walter F."/>
            <person name="Albersmeier A."/>
            <person name="Kalinowski J."/>
            <person name="Ruckert C."/>
        </authorList>
    </citation>
    <scope>NUCLEOTIDE SEQUENCE</scope>
    <source>
        <strain evidence="6">CGMCC 1.12919</strain>
    </source>
</reference>
<evidence type="ECO:0000313" key="6">
    <source>
        <dbReference type="EMBL" id="GGC72326.1"/>
    </source>
</evidence>
<comment type="similarity">
    <text evidence="2">Belongs to the bacterial solute-binding protein 5 family.</text>
</comment>
<dbReference type="RefSeq" id="WP_244642035.1">
    <property type="nucleotide sequence ID" value="NZ_BMGG01000006.1"/>
</dbReference>
<dbReference type="GO" id="GO:0030288">
    <property type="term" value="C:outer membrane-bounded periplasmic space"/>
    <property type="evidence" value="ECO:0007669"/>
    <property type="project" value="UniProtKB-ARBA"/>
</dbReference>
<comment type="caution">
    <text evidence="6">The sequence shown here is derived from an EMBL/GenBank/DDBJ whole genome shotgun (WGS) entry which is preliminary data.</text>
</comment>
<reference evidence="6" key="2">
    <citation type="submission" date="2020-09" db="EMBL/GenBank/DDBJ databases">
        <authorList>
            <person name="Sun Q."/>
            <person name="Zhou Y."/>
        </authorList>
    </citation>
    <scope>NUCLEOTIDE SEQUENCE</scope>
    <source>
        <strain evidence="6">CGMCC 1.12919</strain>
    </source>
</reference>
<feature type="chain" id="PRO_5037633368" evidence="4">
    <location>
        <begin position="26"/>
        <end position="509"/>
    </location>
</feature>
<dbReference type="SUPFAM" id="SSF53850">
    <property type="entry name" value="Periplasmic binding protein-like II"/>
    <property type="match status" value="1"/>
</dbReference>
<sequence>MKRRQLLQSAAVMAAGAMLPRSAWANKAADTLNVPLTFGIENIDRYYNSVVDGGILARHIWDTLIYRDPVTFAYKPALATAWRWTDDKTLEFDLRQGVKFHNGDDFSADDVIFTLNFVSNPANKATGQDNVNFIEKAEKLSDYKVRVQLKHSFPPALEYVSGEWPIYPGKYYERVGPRGMGEKPVGTGPYRVVSLVPSREFVLERFDEHYKDSPKLEKGGNIPRIKARLLPDMATQVAELLGGGIDWMWYVPADQAEQLAQMPNLTVVNEEVFRTGSLVIDATGRSGVPALKDKRVRKAIAYAINRQEMIDNLVKGKSKRLDVPCYPTQFGCNAAKAVVYDFNVQKAKDLMKEAGFADGFSVDMYAWRSREWSEAIVAYLAAIGIRVNLQQMDYFAIRDLMRSGKTPITFIDDGYYRLNDSATIWQRFFAKAPDDQAHDDEVKAWVEAAARINDPAKRQEFYDRIIAKVTDEAYWAPLFTFSTNYAFTKDLAFTPNIDEMPRWYNARWT</sequence>
<organism evidence="6 7">
    <name type="scientific">Chelatococcus reniformis</name>
    <dbReference type="NCBI Taxonomy" id="1494448"/>
    <lineage>
        <taxon>Bacteria</taxon>
        <taxon>Pseudomonadati</taxon>
        <taxon>Pseudomonadota</taxon>
        <taxon>Alphaproteobacteria</taxon>
        <taxon>Hyphomicrobiales</taxon>
        <taxon>Chelatococcaceae</taxon>
        <taxon>Chelatococcus</taxon>
    </lineage>
</organism>
<comment type="subcellular location">
    <subcellularLocation>
        <location evidence="1">Periplasm</location>
    </subcellularLocation>
</comment>
<dbReference type="Pfam" id="PF00496">
    <property type="entry name" value="SBP_bac_5"/>
    <property type="match status" value="1"/>
</dbReference>
<name>A0A916UH10_9HYPH</name>
<gene>
    <name evidence="6" type="ORF">GCM10010994_33420</name>
</gene>
<dbReference type="AlphaFoldDB" id="A0A916UH10"/>
<evidence type="ECO:0000256" key="1">
    <source>
        <dbReference type="ARBA" id="ARBA00004418"/>
    </source>
</evidence>
<dbReference type="GO" id="GO:1904680">
    <property type="term" value="F:peptide transmembrane transporter activity"/>
    <property type="evidence" value="ECO:0007669"/>
    <property type="project" value="TreeGrafter"/>
</dbReference>
<feature type="signal peptide" evidence="4">
    <location>
        <begin position="1"/>
        <end position="25"/>
    </location>
</feature>
<dbReference type="InterPro" id="IPR006311">
    <property type="entry name" value="TAT_signal"/>
</dbReference>
<dbReference type="InterPro" id="IPR000914">
    <property type="entry name" value="SBP_5_dom"/>
</dbReference>
<accession>A0A916UH10</accession>
<dbReference type="InterPro" id="IPR039424">
    <property type="entry name" value="SBP_5"/>
</dbReference>
<dbReference type="EMBL" id="BMGG01000006">
    <property type="protein sequence ID" value="GGC72326.1"/>
    <property type="molecule type" value="Genomic_DNA"/>
</dbReference>
<evidence type="ECO:0000256" key="3">
    <source>
        <dbReference type="ARBA" id="ARBA00022729"/>
    </source>
</evidence>
<dbReference type="PROSITE" id="PS51318">
    <property type="entry name" value="TAT"/>
    <property type="match status" value="1"/>
</dbReference>